<sequence length="131" mass="15209">AIPWYLRGIVLQKNLEISQYLKGPMVGAWEQVLAVSRNNLSQPCLRYKAVSGVNGPPVILDHVKFPRNAEIAHLTLPDGMKRKFKICIFKGDQERRTTEENRKESIKEKMVPFGECFRERSRIKATEWLRL</sequence>
<dbReference type="Ensembl" id="ENSTGET00000021545.1">
    <property type="protein sequence ID" value="ENSTGEP00000018058.1"/>
    <property type="gene ID" value="ENSTGEG00000014605.1"/>
</dbReference>
<organism evidence="1 2">
    <name type="scientific">Theropithecus gelada</name>
    <name type="common">Gelada baboon</name>
    <dbReference type="NCBI Taxonomy" id="9565"/>
    <lineage>
        <taxon>Eukaryota</taxon>
        <taxon>Metazoa</taxon>
        <taxon>Chordata</taxon>
        <taxon>Craniata</taxon>
        <taxon>Vertebrata</taxon>
        <taxon>Euteleostomi</taxon>
        <taxon>Mammalia</taxon>
        <taxon>Eutheria</taxon>
        <taxon>Euarchontoglires</taxon>
        <taxon>Primates</taxon>
        <taxon>Haplorrhini</taxon>
        <taxon>Catarrhini</taxon>
        <taxon>Cercopithecidae</taxon>
        <taxon>Cercopithecinae</taxon>
        <taxon>Theropithecus</taxon>
    </lineage>
</organism>
<dbReference type="Proteomes" id="UP000694411">
    <property type="component" value="Chromosome 14"/>
</dbReference>
<proteinExistence type="predicted"/>
<accession>A0A8D2FDU2</accession>
<keyword evidence="2" id="KW-1185">Reference proteome</keyword>
<reference evidence="1" key="3">
    <citation type="submission" date="2025-09" db="UniProtKB">
        <authorList>
            <consortium name="Ensembl"/>
        </authorList>
    </citation>
    <scope>IDENTIFICATION</scope>
</reference>
<protein>
    <submittedName>
        <fullName evidence="1">Uncharacterized protein</fullName>
    </submittedName>
</protein>
<evidence type="ECO:0000313" key="1">
    <source>
        <dbReference type="Ensembl" id="ENSTGEP00000018058.1"/>
    </source>
</evidence>
<dbReference type="AlphaFoldDB" id="A0A8D2FDU2"/>
<name>A0A8D2FDU2_THEGE</name>
<reference evidence="1" key="2">
    <citation type="submission" date="2025-08" db="UniProtKB">
        <authorList>
            <consortium name="Ensembl"/>
        </authorList>
    </citation>
    <scope>IDENTIFICATION</scope>
</reference>
<evidence type="ECO:0000313" key="2">
    <source>
        <dbReference type="Proteomes" id="UP000694411"/>
    </source>
</evidence>
<reference evidence="1" key="1">
    <citation type="submission" date="2018-05" db="EMBL/GenBank/DDBJ databases">
        <title>Whole genome of Theropithecus gelada.</title>
        <authorList>
            <person name="Chiou K.L."/>
            <person name="Snyder-Mackler N."/>
        </authorList>
    </citation>
    <scope>NUCLEOTIDE SEQUENCE [LARGE SCALE GENOMIC DNA]</scope>
</reference>